<evidence type="ECO:0000313" key="5">
    <source>
        <dbReference type="Proteomes" id="UP001152759"/>
    </source>
</evidence>
<comment type="similarity">
    <text evidence="1">Belongs to the peptidase C1 family.</text>
</comment>
<dbReference type="InterPro" id="IPR039417">
    <property type="entry name" value="Peptidase_C1A_papain-like"/>
</dbReference>
<evidence type="ECO:0000259" key="2">
    <source>
        <dbReference type="SMART" id="SM00645"/>
    </source>
</evidence>
<dbReference type="InterPro" id="IPR038765">
    <property type="entry name" value="Papain-like_cys_pep_sf"/>
</dbReference>
<dbReference type="InterPro" id="IPR000668">
    <property type="entry name" value="Peptidase_C1A_C"/>
</dbReference>
<dbReference type="CDD" id="cd02248">
    <property type="entry name" value="Peptidase_C1A"/>
    <property type="match status" value="1"/>
</dbReference>
<dbReference type="InterPro" id="IPR013201">
    <property type="entry name" value="Prot_inhib_I29"/>
</dbReference>
<dbReference type="SMART" id="SM00645">
    <property type="entry name" value="Pept_C1"/>
    <property type="match status" value="1"/>
</dbReference>
<dbReference type="GO" id="GO:0006508">
    <property type="term" value="P:proteolysis"/>
    <property type="evidence" value="ECO:0007669"/>
    <property type="project" value="InterPro"/>
</dbReference>
<keyword evidence="5" id="KW-1185">Reference proteome</keyword>
<dbReference type="EMBL" id="OU963868">
    <property type="protein sequence ID" value="CAH0392890.1"/>
    <property type="molecule type" value="Genomic_DNA"/>
</dbReference>
<evidence type="ECO:0000256" key="1">
    <source>
        <dbReference type="ARBA" id="ARBA00008455"/>
    </source>
</evidence>
<dbReference type="Pfam" id="PF00112">
    <property type="entry name" value="Peptidase_C1"/>
    <property type="match status" value="1"/>
</dbReference>
<dbReference type="AlphaFoldDB" id="A0A9P0AJ54"/>
<proteinExistence type="inferred from homology"/>
<dbReference type="InterPro" id="IPR013128">
    <property type="entry name" value="Peptidase_C1A"/>
</dbReference>
<dbReference type="Pfam" id="PF08246">
    <property type="entry name" value="Inhibitor_I29"/>
    <property type="match status" value="1"/>
</dbReference>
<dbReference type="GO" id="GO:0008234">
    <property type="term" value="F:cysteine-type peptidase activity"/>
    <property type="evidence" value="ECO:0007669"/>
    <property type="project" value="InterPro"/>
</dbReference>
<feature type="domain" description="Cathepsin propeptide inhibitor" evidence="3">
    <location>
        <begin position="38"/>
        <end position="95"/>
    </location>
</feature>
<dbReference type="InterPro" id="IPR025660">
    <property type="entry name" value="Pept_his_AS"/>
</dbReference>
<dbReference type="PANTHER" id="PTHR12411">
    <property type="entry name" value="CYSTEINE PROTEASE FAMILY C1-RELATED"/>
    <property type="match status" value="1"/>
</dbReference>
<evidence type="ECO:0000259" key="3">
    <source>
        <dbReference type="SMART" id="SM00848"/>
    </source>
</evidence>
<dbReference type="Proteomes" id="UP001152759">
    <property type="component" value="Chromosome 7"/>
</dbReference>
<organism evidence="4 5">
    <name type="scientific">Bemisia tabaci</name>
    <name type="common">Sweetpotato whitefly</name>
    <name type="synonym">Aleurodes tabaci</name>
    <dbReference type="NCBI Taxonomy" id="7038"/>
    <lineage>
        <taxon>Eukaryota</taxon>
        <taxon>Metazoa</taxon>
        <taxon>Ecdysozoa</taxon>
        <taxon>Arthropoda</taxon>
        <taxon>Hexapoda</taxon>
        <taxon>Insecta</taxon>
        <taxon>Pterygota</taxon>
        <taxon>Neoptera</taxon>
        <taxon>Paraneoptera</taxon>
        <taxon>Hemiptera</taxon>
        <taxon>Sternorrhyncha</taxon>
        <taxon>Aleyrodoidea</taxon>
        <taxon>Aleyrodidae</taxon>
        <taxon>Aleyrodinae</taxon>
        <taxon>Bemisia</taxon>
    </lineage>
</organism>
<gene>
    <name evidence="4" type="ORF">BEMITA_LOCUS11351</name>
</gene>
<dbReference type="PRINTS" id="PR00705">
    <property type="entry name" value="PAPAIN"/>
</dbReference>
<dbReference type="Gene3D" id="3.90.70.10">
    <property type="entry name" value="Cysteine proteinases"/>
    <property type="match status" value="1"/>
</dbReference>
<accession>A0A9P0AJ54</accession>
<name>A0A9P0AJ54_BEMTA</name>
<reference evidence="4" key="1">
    <citation type="submission" date="2021-12" db="EMBL/GenBank/DDBJ databases">
        <authorList>
            <person name="King R."/>
        </authorList>
    </citation>
    <scope>NUCLEOTIDE SEQUENCE</scope>
</reference>
<dbReference type="PROSITE" id="PS00639">
    <property type="entry name" value="THIOL_PROTEASE_HIS"/>
    <property type="match status" value="1"/>
</dbReference>
<sequence length="343" mass="38641">MKTCECYWPFIIFTIWRVTPVAGFKSFSETELTHMKQFREFMVKFNKTYESKAEEVKRFGIFKSNLKIIEKMNGDENEKAEFGVTMFSDLSDAEFEDQMLISFNETIEYQAMEEPVSKSLSSIIRRAPSSFSWTDHESYPPVESQGSCRICCVFSMVGALSIMYSVHQGRPINLSKQQLVDCNSNIVCERGGLTYPEVYRAIKNTYLATERVYPYVGTDGHPCNENNVEEGVASLSDYRNPTTESAILTALRNGPLPSRVVGSYLRQYTGNVLTNCPNQRGTHGVVIVGYGEEEGVPYYLVRNSWGSNYGILGGHAKIKRGTCATHEVVYKLTMKIKGEGCCG</sequence>
<dbReference type="SUPFAM" id="SSF54001">
    <property type="entry name" value="Cysteine proteinases"/>
    <property type="match status" value="1"/>
</dbReference>
<evidence type="ECO:0000313" key="4">
    <source>
        <dbReference type="EMBL" id="CAH0392890.1"/>
    </source>
</evidence>
<dbReference type="SMART" id="SM00848">
    <property type="entry name" value="Inhibitor_I29"/>
    <property type="match status" value="1"/>
</dbReference>
<protein>
    <submittedName>
        <fullName evidence="4">Uncharacterized protein</fullName>
    </submittedName>
</protein>
<feature type="domain" description="Peptidase C1A papain C-terminal" evidence="2">
    <location>
        <begin position="127"/>
        <end position="332"/>
    </location>
</feature>